<dbReference type="AlphaFoldDB" id="A0A084VRR3"/>
<dbReference type="VEuPathDB" id="VectorBase:ASIC008273"/>
<evidence type="ECO:0000313" key="3">
    <source>
        <dbReference type="Proteomes" id="UP000030765"/>
    </source>
</evidence>
<organism evidence="1">
    <name type="scientific">Anopheles sinensis</name>
    <name type="common">Mosquito</name>
    <dbReference type="NCBI Taxonomy" id="74873"/>
    <lineage>
        <taxon>Eukaryota</taxon>
        <taxon>Metazoa</taxon>
        <taxon>Ecdysozoa</taxon>
        <taxon>Arthropoda</taxon>
        <taxon>Hexapoda</taxon>
        <taxon>Insecta</taxon>
        <taxon>Pterygota</taxon>
        <taxon>Neoptera</taxon>
        <taxon>Endopterygota</taxon>
        <taxon>Diptera</taxon>
        <taxon>Nematocera</taxon>
        <taxon>Culicoidea</taxon>
        <taxon>Culicidae</taxon>
        <taxon>Anophelinae</taxon>
        <taxon>Anopheles</taxon>
    </lineage>
</organism>
<accession>A0A084VRR3</accession>
<dbReference type="Proteomes" id="UP000030765">
    <property type="component" value="Unassembled WGS sequence"/>
</dbReference>
<gene>
    <name evidence="1" type="ORF">ZHAS_00008273</name>
</gene>
<dbReference type="EMBL" id="ATLV01015771">
    <property type="status" value="NOT_ANNOTATED_CDS"/>
    <property type="molecule type" value="Genomic_DNA"/>
</dbReference>
<dbReference type="EMBL" id="KE525036">
    <property type="protein sequence ID" value="KFB40657.1"/>
    <property type="molecule type" value="Genomic_DNA"/>
</dbReference>
<reference evidence="2" key="2">
    <citation type="submission" date="2020-05" db="UniProtKB">
        <authorList>
            <consortium name="EnsemblMetazoa"/>
        </authorList>
    </citation>
    <scope>IDENTIFICATION</scope>
</reference>
<evidence type="ECO:0000313" key="2">
    <source>
        <dbReference type="EnsemblMetazoa" id="ASIC008273-PA"/>
    </source>
</evidence>
<protein>
    <submittedName>
        <fullName evidence="1 2">Acetolactate synthase large subunit</fullName>
    </submittedName>
</protein>
<keyword evidence="3" id="KW-1185">Reference proteome</keyword>
<sequence length="85" mass="9851">MISRNSQENEVQAAPTTTTIFVVGMSPLPSPHQLFRILTAGSRFATTAAYRQVMHCELTWIVRLEFEKRFTFETDSMVSRVRIEW</sequence>
<evidence type="ECO:0000313" key="1">
    <source>
        <dbReference type="EMBL" id="KFB40657.1"/>
    </source>
</evidence>
<reference evidence="1 3" key="1">
    <citation type="journal article" date="2014" name="BMC Genomics">
        <title>Genome sequence of Anopheles sinensis provides insight into genetics basis of mosquito competence for malaria parasites.</title>
        <authorList>
            <person name="Zhou D."/>
            <person name="Zhang D."/>
            <person name="Ding G."/>
            <person name="Shi L."/>
            <person name="Hou Q."/>
            <person name="Ye Y."/>
            <person name="Xu Y."/>
            <person name="Zhou H."/>
            <person name="Xiong C."/>
            <person name="Li S."/>
            <person name="Yu J."/>
            <person name="Hong S."/>
            <person name="Yu X."/>
            <person name="Zou P."/>
            <person name="Chen C."/>
            <person name="Chang X."/>
            <person name="Wang W."/>
            <person name="Lv Y."/>
            <person name="Sun Y."/>
            <person name="Ma L."/>
            <person name="Shen B."/>
            <person name="Zhu C."/>
        </authorList>
    </citation>
    <scope>NUCLEOTIDE SEQUENCE [LARGE SCALE GENOMIC DNA]</scope>
</reference>
<proteinExistence type="predicted"/>
<name>A0A084VRR3_ANOSI</name>
<dbReference type="EnsemblMetazoa" id="ASIC008273-RA">
    <property type="protein sequence ID" value="ASIC008273-PA"/>
    <property type="gene ID" value="ASIC008273"/>
</dbReference>